<protein>
    <submittedName>
        <fullName evidence="1">Uncharacterized protein</fullName>
    </submittedName>
</protein>
<sequence length="60" mass="6847">MARKKTSAAEAPAASAQVKLKVTTRYRDLELDRIMELGETLEVTEERAKVLLDRKFVKKL</sequence>
<organism evidence="1 2">
    <name type="scientific">Hominibacterium faecale</name>
    <dbReference type="NCBI Taxonomy" id="2839743"/>
    <lineage>
        <taxon>Bacteria</taxon>
        <taxon>Bacillati</taxon>
        <taxon>Bacillota</taxon>
        <taxon>Clostridia</taxon>
        <taxon>Peptostreptococcales</taxon>
        <taxon>Anaerovoracaceae</taxon>
        <taxon>Hominibacterium</taxon>
    </lineage>
</organism>
<dbReference type="Proteomes" id="UP001065549">
    <property type="component" value="Unassembled WGS sequence"/>
</dbReference>
<keyword evidence="2" id="KW-1185">Reference proteome</keyword>
<gene>
    <name evidence="1" type="ORF">OBO34_15325</name>
</gene>
<dbReference type="AlphaFoldDB" id="A0A9J6QV29"/>
<dbReference type="RefSeq" id="WP_269478617.1">
    <property type="nucleotide sequence ID" value="NZ_JAOSHN010000006.1"/>
</dbReference>
<proteinExistence type="predicted"/>
<name>A0A9J6QV29_9FIRM</name>
<accession>A0A9J6QV29</accession>
<dbReference type="EMBL" id="JAOSHN010000006">
    <property type="protein sequence ID" value="MCU7379716.1"/>
    <property type="molecule type" value="Genomic_DNA"/>
</dbReference>
<comment type="caution">
    <text evidence="1">The sequence shown here is derived from an EMBL/GenBank/DDBJ whole genome shotgun (WGS) entry which is preliminary data.</text>
</comment>
<reference evidence="1" key="1">
    <citation type="submission" date="2022-09" db="EMBL/GenBank/DDBJ databases">
        <title>Culturomic study of gut microbiota in children with autism spectrum disorder.</title>
        <authorList>
            <person name="Efimov B.A."/>
            <person name="Chaplin A.V."/>
            <person name="Sokolova S.R."/>
            <person name="Pikina A.P."/>
            <person name="Korzhanova M."/>
            <person name="Belova V."/>
            <person name="Korostin D."/>
        </authorList>
    </citation>
    <scope>NUCLEOTIDE SEQUENCE</scope>
    <source>
        <strain evidence="1">ASD5510</strain>
    </source>
</reference>
<evidence type="ECO:0000313" key="2">
    <source>
        <dbReference type="Proteomes" id="UP001065549"/>
    </source>
</evidence>
<evidence type="ECO:0000313" key="1">
    <source>
        <dbReference type="EMBL" id="MCU7379716.1"/>
    </source>
</evidence>